<evidence type="ECO:0000259" key="8">
    <source>
        <dbReference type="Pfam" id="PF00933"/>
    </source>
</evidence>
<dbReference type="InterPro" id="IPR036962">
    <property type="entry name" value="Glyco_hydro_3_N_sf"/>
</dbReference>
<dbReference type="InterPro" id="IPR012338">
    <property type="entry name" value="Beta-lactam/transpept-like"/>
</dbReference>
<dbReference type="PANTHER" id="PTHR30480">
    <property type="entry name" value="BETA-HEXOSAMINIDASE-RELATED"/>
    <property type="match status" value="1"/>
</dbReference>
<dbReference type="PANTHER" id="PTHR30480:SF13">
    <property type="entry name" value="BETA-HEXOSAMINIDASE"/>
    <property type="match status" value="1"/>
</dbReference>
<evidence type="ECO:0000256" key="5">
    <source>
        <dbReference type="ARBA" id="ARBA00023295"/>
    </source>
</evidence>
<dbReference type="GO" id="GO:0004563">
    <property type="term" value="F:beta-N-acetylhexosaminidase activity"/>
    <property type="evidence" value="ECO:0007669"/>
    <property type="project" value="UniProtKB-EC"/>
</dbReference>
<dbReference type="RefSeq" id="WP_202244113.1">
    <property type="nucleotide sequence ID" value="NZ_JAESIY010000004.1"/>
</dbReference>
<name>A0A937F4N3_9BACT</name>
<dbReference type="PRINTS" id="PR00133">
    <property type="entry name" value="GLHYDRLASE3"/>
</dbReference>
<comment type="caution">
    <text evidence="9">The sequence shown here is derived from an EMBL/GenBank/DDBJ whole genome shotgun (WGS) entry which is preliminary data.</text>
</comment>
<feature type="signal peptide" evidence="6">
    <location>
        <begin position="1"/>
        <end position="21"/>
    </location>
</feature>
<evidence type="ECO:0000256" key="3">
    <source>
        <dbReference type="ARBA" id="ARBA00012663"/>
    </source>
</evidence>
<dbReference type="EC" id="3.2.1.52" evidence="3"/>
<dbReference type="SUPFAM" id="SSF51445">
    <property type="entry name" value="(Trans)glycosidases"/>
    <property type="match status" value="1"/>
</dbReference>
<dbReference type="Pfam" id="PF00933">
    <property type="entry name" value="Glyco_hydro_3"/>
    <property type="match status" value="1"/>
</dbReference>
<accession>A0A937F4N3</accession>
<dbReference type="GO" id="GO:0009254">
    <property type="term" value="P:peptidoglycan turnover"/>
    <property type="evidence" value="ECO:0007669"/>
    <property type="project" value="TreeGrafter"/>
</dbReference>
<evidence type="ECO:0000256" key="6">
    <source>
        <dbReference type="SAM" id="SignalP"/>
    </source>
</evidence>
<dbReference type="AlphaFoldDB" id="A0A937F4N3"/>
<feature type="domain" description="Beta-lactamase-related" evidence="7">
    <location>
        <begin position="578"/>
        <end position="940"/>
    </location>
</feature>
<dbReference type="Gene3D" id="3.40.710.10">
    <property type="entry name" value="DD-peptidase/beta-lactamase superfamily"/>
    <property type="match status" value="1"/>
</dbReference>
<dbReference type="Pfam" id="PF00144">
    <property type="entry name" value="Beta-lactamase"/>
    <property type="match status" value="1"/>
</dbReference>
<feature type="domain" description="Glycoside hydrolase family 3 N-terminal" evidence="8">
    <location>
        <begin position="39"/>
        <end position="353"/>
    </location>
</feature>
<evidence type="ECO:0000259" key="7">
    <source>
        <dbReference type="Pfam" id="PF00144"/>
    </source>
</evidence>
<dbReference type="InterPro" id="IPR017853">
    <property type="entry name" value="GH"/>
</dbReference>
<dbReference type="InterPro" id="IPR001764">
    <property type="entry name" value="Glyco_hydro_3_N"/>
</dbReference>
<dbReference type="SUPFAM" id="SSF56601">
    <property type="entry name" value="beta-lactamase/transpeptidase-like"/>
    <property type="match status" value="1"/>
</dbReference>
<gene>
    <name evidence="9" type="ORF">JL102_09320</name>
</gene>
<dbReference type="InterPro" id="IPR050226">
    <property type="entry name" value="NagZ_Beta-hexosaminidase"/>
</dbReference>
<protein>
    <recommendedName>
        <fullName evidence="3">beta-N-acetylhexosaminidase</fullName>
        <ecNumber evidence="3">3.2.1.52</ecNumber>
    </recommendedName>
</protein>
<evidence type="ECO:0000256" key="1">
    <source>
        <dbReference type="ARBA" id="ARBA00001231"/>
    </source>
</evidence>
<dbReference type="InterPro" id="IPR036881">
    <property type="entry name" value="Glyco_hydro_3_C_sf"/>
</dbReference>
<dbReference type="EMBL" id="JAESIY010000004">
    <property type="protein sequence ID" value="MBL3656327.1"/>
    <property type="molecule type" value="Genomic_DNA"/>
</dbReference>
<comment type="similarity">
    <text evidence="2">Belongs to the glycosyl hydrolase 3 family.</text>
</comment>
<evidence type="ECO:0000313" key="9">
    <source>
        <dbReference type="EMBL" id="MBL3656327.1"/>
    </source>
</evidence>
<dbReference type="GO" id="GO:0005975">
    <property type="term" value="P:carbohydrate metabolic process"/>
    <property type="evidence" value="ECO:0007669"/>
    <property type="project" value="InterPro"/>
</dbReference>
<keyword evidence="10" id="KW-1185">Reference proteome</keyword>
<sequence length="969" mass="109133">MFKKVFSASLLIFGLSFTCFSQNQLQEQWVDSVYQQLNLEQRIGQLFMVPAYSNGSTEHLEGLEALVKKRQIGGIIFMQSTPVKQIKIINRLQCLSKTPLLIGMDMEWGAGMRIDSTLSFPRQMALGAIENDSLIYAMGQEIAREMKILGVHLNFAPVADINSNPLNPVIGVRSFSSNKKVVSEKALAYMKGLQENGVLACAKHFPGHGDSHQDSHLTLPKIDISQERLDTLELYPFKHLMKAGVASIMTAHVEVPALTKKNTPVSLSEKAISDFLRAELKYEGLLITDALNMKAISGRYKTGEAEMEALKAGNDILLFPENIPAAQEEIKSALRKKKIDKSQFEASVKRVLRAKYRAGLTGKWHPLNTENIIRKLNKPKAKFLQNSLFENTITTVYNPDSLLPIINLDNKYFASLTIGSTGQYDYFLDKYAQVIHYKYEASSNPILFKELKSYDVVMIAVADIDPTQKNYGISKEAIDLINKLGSETQVVLNILGTPYAIPLFSNATAITCSYENNSITQKLIAEAIFGAIKTSARLPVDIKNFAFGSGASTPNLQRLSFSIPEAAGMDMDVLNKIDGIAQEAIADEATPGCQVLIAKDGKVVFQKSYGYYTYDSLRPVTENTIYDIASVTKVMASMQAFMFLEERGIIDLDKKISVYLPELKGTNKENMIWRDILTHQAGLWPYLPFWKQTMEDPGAFHQFYKKEPSPEFSYQVSDNLYTSDIMQDSLWSWVVSAKLRDKEPHVPYDYKYSDMGYYILKRTAEKALNQPMNEFLQQNFYDPMGLTTMGYLPLCNYPLSRIAPTEDDNLFRNNLVYGLVHDQGAAMSGGVAGHAGLFSNALDLAKMLQMHLQDGEYGGIRYYQKGTLERFTAQQYKTNRRGIGWDKPLMGEWNGPTSSYASAKTFGHTGFTGTAIWADPEFNLIYVFLSNRIYPDAENTKLIKNNIRTRIQDLIYESMWQYNQHVESY</sequence>
<reference evidence="9" key="1">
    <citation type="submission" date="2021-01" db="EMBL/GenBank/DDBJ databases">
        <title>Fulvivirga kasyanovii gen. nov., sp nov., a novel member of the phylum Bacteroidetes isolated from seawater in a mussel farm.</title>
        <authorList>
            <person name="Zhao L.-H."/>
            <person name="Wang Z.-J."/>
        </authorList>
    </citation>
    <scope>NUCLEOTIDE SEQUENCE</scope>
    <source>
        <strain evidence="9">2943</strain>
    </source>
</reference>
<evidence type="ECO:0000313" key="10">
    <source>
        <dbReference type="Proteomes" id="UP000659388"/>
    </source>
</evidence>
<evidence type="ECO:0000256" key="2">
    <source>
        <dbReference type="ARBA" id="ARBA00005336"/>
    </source>
</evidence>
<dbReference type="Proteomes" id="UP000659388">
    <property type="component" value="Unassembled WGS sequence"/>
</dbReference>
<dbReference type="Gene3D" id="3.40.50.1700">
    <property type="entry name" value="Glycoside hydrolase family 3 C-terminal domain"/>
    <property type="match status" value="1"/>
</dbReference>
<comment type="catalytic activity">
    <reaction evidence="1">
        <text>Hydrolysis of terminal non-reducing N-acetyl-D-hexosamine residues in N-acetyl-beta-D-hexosaminides.</text>
        <dbReference type="EC" id="3.2.1.52"/>
    </reaction>
</comment>
<keyword evidence="5" id="KW-0326">Glycosidase</keyword>
<keyword evidence="4 9" id="KW-0378">Hydrolase</keyword>
<organism evidence="9 10">
    <name type="scientific">Fulvivirga sediminis</name>
    <dbReference type="NCBI Taxonomy" id="2803949"/>
    <lineage>
        <taxon>Bacteria</taxon>
        <taxon>Pseudomonadati</taxon>
        <taxon>Bacteroidota</taxon>
        <taxon>Cytophagia</taxon>
        <taxon>Cytophagales</taxon>
        <taxon>Fulvivirgaceae</taxon>
        <taxon>Fulvivirga</taxon>
    </lineage>
</organism>
<keyword evidence="6" id="KW-0732">Signal</keyword>
<evidence type="ECO:0000256" key="4">
    <source>
        <dbReference type="ARBA" id="ARBA00022801"/>
    </source>
</evidence>
<feature type="chain" id="PRO_5037206804" description="beta-N-acetylhexosaminidase" evidence="6">
    <location>
        <begin position="22"/>
        <end position="969"/>
    </location>
</feature>
<dbReference type="Gene3D" id="3.20.20.300">
    <property type="entry name" value="Glycoside hydrolase, family 3, N-terminal domain"/>
    <property type="match status" value="1"/>
</dbReference>
<proteinExistence type="inferred from homology"/>
<dbReference type="InterPro" id="IPR001466">
    <property type="entry name" value="Beta-lactam-related"/>
</dbReference>